<evidence type="ECO:0000256" key="1">
    <source>
        <dbReference type="SAM" id="MobiDB-lite"/>
    </source>
</evidence>
<gene>
    <name evidence="2" type="ORF">PCOR1329_LOCUS85209</name>
</gene>
<reference evidence="2" key="1">
    <citation type="submission" date="2023-10" db="EMBL/GenBank/DDBJ databases">
        <authorList>
            <person name="Chen Y."/>
            <person name="Shah S."/>
            <person name="Dougan E. K."/>
            <person name="Thang M."/>
            <person name="Chan C."/>
        </authorList>
    </citation>
    <scope>NUCLEOTIDE SEQUENCE [LARGE SCALE GENOMIC DNA]</scope>
</reference>
<dbReference type="Proteomes" id="UP001189429">
    <property type="component" value="Unassembled WGS sequence"/>
</dbReference>
<dbReference type="EMBL" id="CAUYUJ010022551">
    <property type="protein sequence ID" value="CAK0911284.1"/>
    <property type="molecule type" value="Genomic_DNA"/>
</dbReference>
<sequence length="161" mass="15226">MPDRIVAPTGRSAAAGESVDPDVQGGSGGSGAAMVGAAAAACADSNGVATTPDAAAVTVGKVSTPAMPGVDAMVGEGLNGIAVMPDMAAVTTERAAIPAPAPVPPPPTTPAPARAPAPACCSIRASSAAALRDLGGKLPRAAASGQASSVARRAPGRRRAG</sequence>
<name>A0ABN9YHA3_9DINO</name>
<comment type="caution">
    <text evidence="2">The sequence shown here is derived from an EMBL/GenBank/DDBJ whole genome shotgun (WGS) entry which is preliminary data.</text>
</comment>
<protein>
    <submittedName>
        <fullName evidence="2">Uncharacterized protein</fullName>
    </submittedName>
</protein>
<evidence type="ECO:0000313" key="3">
    <source>
        <dbReference type="Proteomes" id="UP001189429"/>
    </source>
</evidence>
<keyword evidence="3" id="KW-1185">Reference proteome</keyword>
<feature type="region of interest" description="Disordered" evidence="1">
    <location>
        <begin position="1"/>
        <end position="30"/>
    </location>
</feature>
<feature type="region of interest" description="Disordered" evidence="1">
    <location>
        <begin position="138"/>
        <end position="161"/>
    </location>
</feature>
<feature type="compositionally biased region" description="Pro residues" evidence="1">
    <location>
        <begin position="99"/>
        <end position="115"/>
    </location>
</feature>
<proteinExistence type="predicted"/>
<feature type="region of interest" description="Disordered" evidence="1">
    <location>
        <begin position="98"/>
        <end position="117"/>
    </location>
</feature>
<evidence type="ECO:0000313" key="2">
    <source>
        <dbReference type="EMBL" id="CAK0911284.1"/>
    </source>
</evidence>
<organism evidence="2 3">
    <name type="scientific">Prorocentrum cordatum</name>
    <dbReference type="NCBI Taxonomy" id="2364126"/>
    <lineage>
        <taxon>Eukaryota</taxon>
        <taxon>Sar</taxon>
        <taxon>Alveolata</taxon>
        <taxon>Dinophyceae</taxon>
        <taxon>Prorocentrales</taxon>
        <taxon>Prorocentraceae</taxon>
        <taxon>Prorocentrum</taxon>
    </lineage>
</organism>
<accession>A0ABN9YHA3</accession>